<dbReference type="EMBL" id="JUFZ01000117">
    <property type="protein sequence ID" value="KIC06106.1"/>
    <property type="molecule type" value="Genomic_DNA"/>
</dbReference>
<proteinExistence type="predicted"/>
<evidence type="ECO:0000313" key="1">
    <source>
        <dbReference type="EMBL" id="KIC06106.1"/>
    </source>
</evidence>
<evidence type="ECO:0000313" key="2">
    <source>
        <dbReference type="Proteomes" id="UP000031390"/>
    </source>
</evidence>
<reference evidence="1 2" key="1">
    <citation type="submission" date="2014-12" db="EMBL/GenBank/DDBJ databases">
        <title>Genome sequence of Morococcus cerebrosus.</title>
        <authorList>
            <person name="Shin S.-K."/>
            <person name="Yi H."/>
        </authorList>
    </citation>
    <scope>NUCLEOTIDE SEQUENCE [LARGE SCALE GENOMIC DNA]</scope>
    <source>
        <strain evidence="1 2">CIP 81.93</strain>
    </source>
</reference>
<organism evidence="1 2">
    <name type="scientific">Morococcus cerebrosus</name>
    <dbReference type="NCBI Taxonomy" id="1056807"/>
    <lineage>
        <taxon>Bacteria</taxon>
        <taxon>Pseudomonadati</taxon>
        <taxon>Pseudomonadota</taxon>
        <taxon>Betaproteobacteria</taxon>
        <taxon>Neisseriales</taxon>
        <taxon>Neisseriaceae</taxon>
        <taxon>Morococcus</taxon>
    </lineage>
</organism>
<accession>A0A0C1GKV6</accession>
<sequence length="54" mass="5901">MVVSKEIELNQHPVFTKLTTALAVLVGKFAIDDGGDGNLRDDSPMFSDWMVSGF</sequence>
<name>A0A0C1GKV6_9NEIS</name>
<gene>
    <name evidence="1" type="ORF">MCC93_24340</name>
</gene>
<dbReference type="AlphaFoldDB" id="A0A0C1GKV6"/>
<comment type="caution">
    <text evidence="1">The sequence shown here is derived from an EMBL/GenBank/DDBJ whole genome shotgun (WGS) entry which is preliminary data.</text>
</comment>
<dbReference type="Proteomes" id="UP000031390">
    <property type="component" value="Unassembled WGS sequence"/>
</dbReference>
<protein>
    <submittedName>
        <fullName evidence="1">Uncharacterized protein</fullName>
    </submittedName>
</protein>